<dbReference type="Gene3D" id="2.130.10.10">
    <property type="entry name" value="YVTN repeat-like/Quinoprotein amine dehydrogenase"/>
    <property type="match status" value="1"/>
</dbReference>
<dbReference type="Proteomes" id="UP000785613">
    <property type="component" value="Unassembled WGS sequence"/>
</dbReference>
<evidence type="ECO:0000313" key="2">
    <source>
        <dbReference type="Proteomes" id="UP000785613"/>
    </source>
</evidence>
<reference evidence="1 2" key="1">
    <citation type="submission" date="2019-09" db="EMBL/GenBank/DDBJ databases">
        <title>Taxonomy of Antarctic Massilia spp.: description of Massilia rubra sp. nov., Massilia aquatica sp. nov., Massilia mucilaginosa sp. nov., Massilia frigida sp. nov. isolated from streams, lakes and regoliths.</title>
        <authorList>
            <person name="Holochova P."/>
            <person name="Sedlacek I."/>
            <person name="Kralova S."/>
            <person name="Maslanova I."/>
            <person name="Busse H.-J."/>
            <person name="Stankova E."/>
            <person name="Vrbovska V."/>
            <person name="Kovarovic V."/>
            <person name="Bartak M."/>
            <person name="Svec P."/>
            <person name="Pantucek R."/>
        </authorList>
    </citation>
    <scope>NUCLEOTIDE SEQUENCE [LARGE SCALE GENOMIC DNA]</scope>
    <source>
        <strain evidence="1 2">CCM 8692</strain>
    </source>
</reference>
<accession>A0ABX0LXI8</accession>
<proteinExistence type="predicted"/>
<keyword evidence="2" id="KW-1185">Reference proteome</keyword>
<sequence length="430" mass="47042">MTSPQAEWQKHVLGYADAINDYVRTGLADGWDKAGEEPSMPPMAHLLPHWLEAPREVNQPGKDQGAHDAFRKAWPPAHAPLADLLDSQGIKSSELLLLDDGSMLLRAGAPYQDGPVLHLQGATCTDVEGIDFIGRCPQRRYFATCNDEGVTVTDGWLGPKVAELAWPTGHEDLPEGMEGEDLEDRPRPTRLIPFPDGQRVLLVSSSGIYVLAAGGARRLWPTAESLEEHGLPVRLDMEHGAISPDGKWIAVGGQDGTHQVFDAQLNMVSSIGPVGEYPHYAAFSGDSQMAIFNACHFYEGATLAVDVKDFPGLDTDFYDDDPRTPTVQEGARVYAAVHRQGEFIVGDAQGYLRAFGPTGRKHWHHFVGSTVMAMDISRDGNTLVVSTCAGFISTIRLDAGKTAPWQIGTGGHRELQRWLFWASFGRPLLW</sequence>
<dbReference type="EMBL" id="VUYU01000024">
    <property type="protein sequence ID" value="NHZ37050.1"/>
    <property type="molecule type" value="Genomic_DNA"/>
</dbReference>
<gene>
    <name evidence="1" type="ORF">F0185_26125</name>
</gene>
<dbReference type="InterPro" id="IPR015943">
    <property type="entry name" value="WD40/YVTN_repeat-like_dom_sf"/>
</dbReference>
<dbReference type="RefSeq" id="WP_167229581.1">
    <property type="nucleotide sequence ID" value="NZ_VUYU01000024.1"/>
</dbReference>
<evidence type="ECO:0008006" key="3">
    <source>
        <dbReference type="Google" id="ProtNLM"/>
    </source>
</evidence>
<name>A0ABX0LXI8_9BURK</name>
<evidence type="ECO:0000313" key="1">
    <source>
        <dbReference type="EMBL" id="NHZ37050.1"/>
    </source>
</evidence>
<organism evidence="1 2">
    <name type="scientific">Massilia rubra</name>
    <dbReference type="NCBI Taxonomy" id="2607910"/>
    <lineage>
        <taxon>Bacteria</taxon>
        <taxon>Pseudomonadati</taxon>
        <taxon>Pseudomonadota</taxon>
        <taxon>Betaproteobacteria</taxon>
        <taxon>Burkholderiales</taxon>
        <taxon>Oxalobacteraceae</taxon>
        <taxon>Telluria group</taxon>
        <taxon>Massilia</taxon>
    </lineage>
</organism>
<comment type="caution">
    <text evidence="1">The sequence shown here is derived from an EMBL/GenBank/DDBJ whole genome shotgun (WGS) entry which is preliminary data.</text>
</comment>
<dbReference type="SUPFAM" id="SSF69322">
    <property type="entry name" value="Tricorn protease domain 2"/>
    <property type="match status" value="1"/>
</dbReference>
<protein>
    <recommendedName>
        <fullName evidence="3">WD40 repeat domain-containing protein</fullName>
    </recommendedName>
</protein>